<accession>A0A316Z7A2</accession>
<organism evidence="2 3">
    <name type="scientific">Tilletiopsis washingtonensis</name>
    <dbReference type="NCBI Taxonomy" id="58919"/>
    <lineage>
        <taxon>Eukaryota</taxon>
        <taxon>Fungi</taxon>
        <taxon>Dikarya</taxon>
        <taxon>Basidiomycota</taxon>
        <taxon>Ustilaginomycotina</taxon>
        <taxon>Exobasidiomycetes</taxon>
        <taxon>Entylomatales</taxon>
        <taxon>Entylomatales incertae sedis</taxon>
        <taxon>Tilletiopsis</taxon>
    </lineage>
</organism>
<evidence type="ECO:0000256" key="1">
    <source>
        <dbReference type="SAM" id="MobiDB-lite"/>
    </source>
</evidence>
<evidence type="ECO:0000313" key="3">
    <source>
        <dbReference type="Proteomes" id="UP000245946"/>
    </source>
</evidence>
<keyword evidence="3" id="KW-1185">Reference proteome</keyword>
<feature type="region of interest" description="Disordered" evidence="1">
    <location>
        <begin position="42"/>
        <end position="84"/>
    </location>
</feature>
<evidence type="ECO:0008006" key="4">
    <source>
        <dbReference type="Google" id="ProtNLM"/>
    </source>
</evidence>
<gene>
    <name evidence="2" type="ORF">FA09DRAFT_361282</name>
</gene>
<sequence length="247" mass="26969">MGDVAAVTIEAEPELIDKLLASLSLDYKVLLRLDGRRPPAAAEVQASKDCAGKSHSSNDGVREWQRGVEPPSNTSRGELASTVGTLDQLRINPARPGAADALLPRTASSTLSSAGSPTPLAASVASVSSDDEDGILPPRKRKRNRRSGHAARGRAARTAARALASEEPRGRPRERSTASVLQKLRSKSGCRWYEEENVVLLAAGYEEQRNRRLVTKETLFARFSQKVETQRTPRAVWEQWVKLSRPI</sequence>
<dbReference type="AlphaFoldDB" id="A0A316Z7A2"/>
<name>A0A316Z7A2_9BASI</name>
<proteinExistence type="predicted"/>
<dbReference type="Proteomes" id="UP000245946">
    <property type="component" value="Unassembled WGS sequence"/>
</dbReference>
<dbReference type="RefSeq" id="XP_025597758.1">
    <property type="nucleotide sequence ID" value="XM_025745336.1"/>
</dbReference>
<feature type="compositionally biased region" description="Basic residues" evidence="1">
    <location>
        <begin position="138"/>
        <end position="155"/>
    </location>
</feature>
<feature type="compositionally biased region" description="Basic and acidic residues" evidence="1">
    <location>
        <begin position="164"/>
        <end position="176"/>
    </location>
</feature>
<feature type="region of interest" description="Disordered" evidence="1">
    <location>
        <begin position="108"/>
        <end position="180"/>
    </location>
</feature>
<reference evidence="2 3" key="1">
    <citation type="journal article" date="2018" name="Mol. Biol. Evol.">
        <title>Broad Genomic Sampling Reveals a Smut Pathogenic Ancestry of the Fungal Clade Ustilaginomycotina.</title>
        <authorList>
            <person name="Kijpornyongpan T."/>
            <person name="Mondo S.J."/>
            <person name="Barry K."/>
            <person name="Sandor L."/>
            <person name="Lee J."/>
            <person name="Lipzen A."/>
            <person name="Pangilinan J."/>
            <person name="LaButti K."/>
            <person name="Hainaut M."/>
            <person name="Henrissat B."/>
            <person name="Grigoriev I.V."/>
            <person name="Spatafora J.W."/>
            <person name="Aime M.C."/>
        </authorList>
    </citation>
    <scope>NUCLEOTIDE SEQUENCE [LARGE SCALE GENOMIC DNA]</scope>
    <source>
        <strain evidence="2 3">MCA 4186</strain>
    </source>
</reference>
<dbReference type="EMBL" id="KZ819295">
    <property type="protein sequence ID" value="PWN97479.1"/>
    <property type="molecule type" value="Genomic_DNA"/>
</dbReference>
<dbReference type="GeneID" id="37272880"/>
<protein>
    <recommendedName>
        <fullName evidence="4">Myb-like domain-containing protein</fullName>
    </recommendedName>
</protein>
<evidence type="ECO:0000313" key="2">
    <source>
        <dbReference type="EMBL" id="PWN97479.1"/>
    </source>
</evidence>